<name>A0A2S0RPA2_9ACTO</name>
<accession>A0A2S0RPA2</accession>
<dbReference type="AlphaFoldDB" id="A0A2S0RPA2"/>
<proteinExistence type="predicted"/>
<dbReference type="Proteomes" id="UP000275951">
    <property type="component" value="Chromosome"/>
</dbReference>
<evidence type="ECO:0000313" key="2">
    <source>
        <dbReference type="Proteomes" id="UP000275951"/>
    </source>
</evidence>
<gene>
    <name evidence="1" type="ORF">EBQ10_10070</name>
</gene>
<protein>
    <submittedName>
        <fullName evidence="1">ATP/GTP-binding protein</fullName>
    </submittedName>
</protein>
<sequence>MRRRNKYERVVRPLNPERLMNYTHVETADNGMEFKVHKIRAAAKEYLCPGCHGAIRVGEAHVVAWTEDSWFGAQAGQEARRHWHTACWRAKGRHALGTWW</sequence>
<evidence type="ECO:0000313" key="1">
    <source>
        <dbReference type="EMBL" id="AZR07595.1"/>
    </source>
</evidence>
<reference evidence="1 2" key="1">
    <citation type="submission" date="2018-11" db="EMBL/GenBank/DDBJ databases">
        <title>Multidrug-resistant genes are associated with an 42-kb island TGI1 carrying a complex class 1 integron in a Trueperella pyogenes.</title>
        <authorList>
            <person name="Dong W."/>
        </authorList>
    </citation>
    <scope>NUCLEOTIDE SEQUENCE [LARGE SCALE GENOMIC DNA]</scope>
    <source>
        <strain evidence="1 2">TP4</strain>
    </source>
</reference>
<dbReference type="RefSeq" id="WP_108252529.1">
    <property type="nucleotide sequence ID" value="NZ_CP028833.1"/>
</dbReference>
<dbReference type="EMBL" id="CP033905">
    <property type="protein sequence ID" value="AZR07595.1"/>
    <property type="molecule type" value="Genomic_DNA"/>
</dbReference>
<organism evidence="1 2">
    <name type="scientific">Trueperella pyogenes</name>
    <dbReference type="NCBI Taxonomy" id="1661"/>
    <lineage>
        <taxon>Bacteria</taxon>
        <taxon>Bacillati</taxon>
        <taxon>Actinomycetota</taxon>
        <taxon>Actinomycetes</taxon>
        <taxon>Actinomycetales</taxon>
        <taxon>Actinomycetaceae</taxon>
        <taxon>Trueperella</taxon>
    </lineage>
</organism>